<dbReference type="Proteomes" id="UP000037822">
    <property type="component" value="Unassembled WGS sequence"/>
</dbReference>
<dbReference type="CDD" id="cd06662">
    <property type="entry name" value="SURF1"/>
    <property type="match status" value="1"/>
</dbReference>
<keyword evidence="6" id="KW-1003">Cell membrane</keyword>
<evidence type="ECO:0000256" key="6">
    <source>
        <dbReference type="RuleBase" id="RU363076"/>
    </source>
</evidence>
<proteinExistence type="inferred from homology"/>
<comment type="similarity">
    <text evidence="2 6">Belongs to the SURF1 family.</text>
</comment>
<keyword evidence="3 6" id="KW-0812">Transmembrane</keyword>
<dbReference type="AlphaFoldDB" id="A0A0N1F8H8"/>
<gene>
    <name evidence="7" type="ORF">AE618_02000</name>
</gene>
<keyword evidence="5 6" id="KW-0472">Membrane</keyword>
<dbReference type="GO" id="GO:0005886">
    <property type="term" value="C:plasma membrane"/>
    <property type="evidence" value="ECO:0007669"/>
    <property type="project" value="UniProtKB-SubCell"/>
</dbReference>
<evidence type="ECO:0000256" key="1">
    <source>
        <dbReference type="ARBA" id="ARBA00004370"/>
    </source>
</evidence>
<comment type="caution">
    <text evidence="7">The sequence shown here is derived from an EMBL/GenBank/DDBJ whole genome shotgun (WGS) entry which is preliminary data.</text>
</comment>
<accession>A0A0N1F8H8</accession>
<name>A0A0N1F8H8_9HYPH</name>
<evidence type="ECO:0000313" key="8">
    <source>
        <dbReference type="Proteomes" id="UP000037822"/>
    </source>
</evidence>
<dbReference type="Pfam" id="PF02104">
    <property type="entry name" value="SURF1"/>
    <property type="match status" value="1"/>
</dbReference>
<sequence length="257" mass="26959">MSEATSPGVRPRLLWPALLSILGVAILCTLGAWQIARMGEKRVFIERLAAQAAGAPAPMPPSSSWAGLDLAALDLTRVTAQGSFIDGAFAGVRTTIAAGGPGTRQLSGFGRWVFQGFRLADGGVVLVNRGFVPESRLGEIKPASGAATVTGFLRAPEPRGSFTPADLPANREFYTRDPAAIAASLGLGPAAPFYLEAERQGDGLTPPAGVDSKELIARIPDNHLSYALTWFGLALTLIGVFAAFAWQGRRTNEQGDS</sequence>
<dbReference type="InterPro" id="IPR045214">
    <property type="entry name" value="Surf1/Surf4"/>
</dbReference>
<dbReference type="PANTHER" id="PTHR23427">
    <property type="entry name" value="SURFEIT LOCUS PROTEIN"/>
    <property type="match status" value="1"/>
</dbReference>
<reference evidence="7 8" key="1">
    <citation type="submission" date="2015-07" db="EMBL/GenBank/DDBJ databases">
        <title>Whole genome sequencing of Bosea vaviloviae isolated from cave pool.</title>
        <authorList>
            <person name="Tan N.E.H."/>
            <person name="Lee Y.P."/>
            <person name="Gan H.M."/>
            <person name="Barton H."/>
            <person name="Savka M.A."/>
        </authorList>
    </citation>
    <scope>NUCLEOTIDE SEQUENCE [LARGE SCALE GENOMIC DNA]</scope>
    <source>
        <strain evidence="7 8">SD260</strain>
    </source>
</reference>
<feature type="transmembrane region" description="Helical" evidence="6">
    <location>
        <begin position="13"/>
        <end position="33"/>
    </location>
</feature>
<feature type="transmembrane region" description="Helical" evidence="6">
    <location>
        <begin position="224"/>
        <end position="246"/>
    </location>
</feature>
<dbReference type="OrthoDB" id="6079986at2"/>
<dbReference type="PANTHER" id="PTHR23427:SF2">
    <property type="entry name" value="SURFEIT LOCUS PROTEIN 1"/>
    <property type="match status" value="1"/>
</dbReference>
<dbReference type="PATRIC" id="fig|1526658.3.peg.1864"/>
<dbReference type="InterPro" id="IPR002994">
    <property type="entry name" value="Surf1/Shy1"/>
</dbReference>
<keyword evidence="8" id="KW-1185">Reference proteome</keyword>
<dbReference type="PROSITE" id="PS50895">
    <property type="entry name" value="SURF1"/>
    <property type="match status" value="1"/>
</dbReference>
<comment type="subcellular location">
    <subcellularLocation>
        <location evidence="6">Cell membrane</location>
        <topology evidence="6">Multi-pass membrane protein</topology>
    </subcellularLocation>
    <subcellularLocation>
        <location evidence="1">Membrane</location>
    </subcellularLocation>
</comment>
<evidence type="ECO:0000256" key="3">
    <source>
        <dbReference type="ARBA" id="ARBA00022692"/>
    </source>
</evidence>
<evidence type="ECO:0000256" key="4">
    <source>
        <dbReference type="ARBA" id="ARBA00022989"/>
    </source>
</evidence>
<evidence type="ECO:0000256" key="2">
    <source>
        <dbReference type="ARBA" id="ARBA00007165"/>
    </source>
</evidence>
<protein>
    <recommendedName>
        <fullName evidence="6">SURF1-like protein</fullName>
    </recommendedName>
</protein>
<organism evidence="7 8">
    <name type="scientific">Bosea vaviloviae</name>
    <dbReference type="NCBI Taxonomy" id="1526658"/>
    <lineage>
        <taxon>Bacteria</taxon>
        <taxon>Pseudomonadati</taxon>
        <taxon>Pseudomonadota</taxon>
        <taxon>Alphaproteobacteria</taxon>
        <taxon>Hyphomicrobiales</taxon>
        <taxon>Boseaceae</taxon>
        <taxon>Bosea</taxon>
    </lineage>
</organism>
<evidence type="ECO:0000313" key="7">
    <source>
        <dbReference type="EMBL" id="KPH82854.1"/>
    </source>
</evidence>
<dbReference type="RefSeq" id="WP_156330050.1">
    <property type="nucleotide sequence ID" value="NZ_LGSZ01000010.1"/>
</dbReference>
<dbReference type="EMBL" id="LGSZ01000010">
    <property type="protein sequence ID" value="KPH82854.1"/>
    <property type="molecule type" value="Genomic_DNA"/>
</dbReference>
<keyword evidence="4 6" id="KW-1133">Transmembrane helix</keyword>
<evidence type="ECO:0000256" key="5">
    <source>
        <dbReference type="ARBA" id="ARBA00023136"/>
    </source>
</evidence>